<dbReference type="RefSeq" id="WP_272085993.1">
    <property type="nucleotide sequence ID" value="NZ_JAQNDL010000001.1"/>
</dbReference>
<evidence type="ECO:0000256" key="1">
    <source>
        <dbReference type="SAM" id="MobiDB-lite"/>
    </source>
</evidence>
<dbReference type="Proteomes" id="UP001221686">
    <property type="component" value="Unassembled WGS sequence"/>
</dbReference>
<sequence>MHLEDPLDELVGDAREAVRAEADRGGRKRDFAAMIARAHAIDPTNLSREAVAEAARFAPVVALPRPRRAPALANDDVRTAAPATTPRRRFGWLMAAAAGLLLVGAFAGAATQARRTEGSATAIAAPLVAPSPTSTSPTAGPAPGSSRHVSKDMPVKTDGEVAAPVPAEAPAAATLADDERPVEAGEPTRRREATPRRCVEPRPTETTTDEAAWVALDRAAREAWRRGDTEEARALLSALVRSDATAATIELAYGDLFVLARQADDLRALTRLWQRYLDRFPRGLYAEDARVGLCRRAPKGEASACWDLYLGTWPEGAHAGEARGPRGGEEL</sequence>
<keyword evidence="3" id="KW-1185">Reference proteome</keyword>
<protein>
    <recommendedName>
        <fullName evidence="4">Tetratricopeptide repeat protein</fullName>
    </recommendedName>
</protein>
<proteinExistence type="predicted"/>
<comment type="caution">
    <text evidence="2">The sequence shown here is derived from an EMBL/GenBank/DDBJ whole genome shotgun (WGS) entry which is preliminary data.</text>
</comment>
<accession>A0ABT5DV54</accession>
<feature type="compositionally biased region" description="Basic and acidic residues" evidence="1">
    <location>
        <begin position="177"/>
        <end position="203"/>
    </location>
</feature>
<feature type="compositionally biased region" description="Low complexity" evidence="1">
    <location>
        <begin position="130"/>
        <end position="146"/>
    </location>
</feature>
<evidence type="ECO:0000313" key="2">
    <source>
        <dbReference type="EMBL" id="MDC0717506.1"/>
    </source>
</evidence>
<gene>
    <name evidence="2" type="ORF">POL25_11415</name>
</gene>
<evidence type="ECO:0008006" key="4">
    <source>
        <dbReference type="Google" id="ProtNLM"/>
    </source>
</evidence>
<name>A0ABT5DV54_9BACT</name>
<dbReference type="EMBL" id="JAQNDL010000001">
    <property type="protein sequence ID" value="MDC0717506.1"/>
    <property type="molecule type" value="Genomic_DNA"/>
</dbReference>
<feature type="region of interest" description="Disordered" evidence="1">
    <location>
        <begin position="126"/>
        <end position="152"/>
    </location>
</feature>
<reference evidence="2 3" key="1">
    <citation type="submission" date="2022-11" db="EMBL/GenBank/DDBJ databases">
        <title>Minimal conservation of predation-associated metabolite biosynthetic gene clusters underscores biosynthetic potential of Myxococcota including descriptions for ten novel species: Archangium lansinium sp. nov., Myxococcus landrumus sp. nov., Nannocystis bai.</title>
        <authorList>
            <person name="Ahearne A."/>
            <person name="Stevens C."/>
            <person name="Dowd S."/>
        </authorList>
    </citation>
    <scope>NUCLEOTIDE SEQUENCE [LARGE SCALE GENOMIC DNA]</scope>
    <source>
        <strain evidence="2 3">BB15-2</strain>
    </source>
</reference>
<organism evidence="2 3">
    <name type="scientific">Nannocystis bainbridge</name>
    <dbReference type="NCBI Taxonomy" id="2995303"/>
    <lineage>
        <taxon>Bacteria</taxon>
        <taxon>Pseudomonadati</taxon>
        <taxon>Myxococcota</taxon>
        <taxon>Polyangia</taxon>
        <taxon>Nannocystales</taxon>
        <taxon>Nannocystaceae</taxon>
        <taxon>Nannocystis</taxon>
    </lineage>
</organism>
<evidence type="ECO:0000313" key="3">
    <source>
        <dbReference type="Proteomes" id="UP001221686"/>
    </source>
</evidence>
<feature type="region of interest" description="Disordered" evidence="1">
    <location>
        <begin position="169"/>
        <end position="206"/>
    </location>
</feature>